<gene>
    <name evidence="2" type="ORF">HOLleu_25774</name>
</gene>
<feature type="domain" description="VWF/SSPO/Zonadhesin-like cysteine-rich" evidence="1">
    <location>
        <begin position="87"/>
        <end position="131"/>
    </location>
</feature>
<protein>
    <recommendedName>
        <fullName evidence="1">VWF/SSPO/Zonadhesin-like cysteine-rich domain-containing protein</fullName>
    </recommendedName>
</protein>
<keyword evidence="3" id="KW-1185">Reference proteome</keyword>
<proteinExistence type="predicted"/>
<name>A0A9Q1BTC2_HOLLE</name>
<dbReference type="Pfam" id="PF08742">
    <property type="entry name" value="C8"/>
    <property type="match status" value="1"/>
</dbReference>
<reference evidence="2" key="1">
    <citation type="submission" date="2021-10" db="EMBL/GenBank/DDBJ databases">
        <title>Tropical sea cucumber genome reveals ecological adaptation and Cuvierian tubules defense mechanism.</title>
        <authorList>
            <person name="Chen T."/>
        </authorList>
    </citation>
    <scope>NUCLEOTIDE SEQUENCE</scope>
    <source>
        <strain evidence="2">Nanhai2018</strain>
        <tissue evidence="2">Muscle</tissue>
    </source>
</reference>
<dbReference type="EMBL" id="JAIZAY010000012">
    <property type="protein sequence ID" value="KAJ8032285.1"/>
    <property type="molecule type" value="Genomic_DNA"/>
</dbReference>
<accession>A0A9Q1BTC2</accession>
<evidence type="ECO:0000313" key="2">
    <source>
        <dbReference type="EMBL" id="KAJ8032285.1"/>
    </source>
</evidence>
<comment type="caution">
    <text evidence="2">The sequence shown here is derived from an EMBL/GenBank/DDBJ whole genome shotgun (WGS) entry which is preliminary data.</text>
</comment>
<dbReference type="InterPro" id="IPR014853">
    <property type="entry name" value="VWF/SSPO/ZAN-like_Cys-rich_dom"/>
</dbReference>
<dbReference type="AlphaFoldDB" id="A0A9Q1BTC2"/>
<sequence>MLLHMGECIPDESFCYCIAEEKYALKDPNQYGDSYVTGNEMCNPKKGDGCHDGSAMKKSAESLCNGIINPFETLGLNCNDFFNNEELGEFFSECVTDMCATMLKTDFLCASYKTYADACRLKGGDPGAWWEFVPECGKSWELNSGNIYDIYIVAASLIQ</sequence>
<dbReference type="Proteomes" id="UP001152320">
    <property type="component" value="Chromosome 12"/>
</dbReference>
<evidence type="ECO:0000259" key="1">
    <source>
        <dbReference type="Pfam" id="PF08742"/>
    </source>
</evidence>
<organism evidence="2 3">
    <name type="scientific">Holothuria leucospilota</name>
    <name type="common">Black long sea cucumber</name>
    <name type="synonym">Mertensiothuria leucospilota</name>
    <dbReference type="NCBI Taxonomy" id="206669"/>
    <lineage>
        <taxon>Eukaryota</taxon>
        <taxon>Metazoa</taxon>
        <taxon>Echinodermata</taxon>
        <taxon>Eleutherozoa</taxon>
        <taxon>Echinozoa</taxon>
        <taxon>Holothuroidea</taxon>
        <taxon>Aspidochirotacea</taxon>
        <taxon>Aspidochirotida</taxon>
        <taxon>Holothuriidae</taxon>
        <taxon>Holothuria</taxon>
    </lineage>
</organism>
<evidence type="ECO:0000313" key="3">
    <source>
        <dbReference type="Proteomes" id="UP001152320"/>
    </source>
</evidence>